<reference evidence="1 2" key="1">
    <citation type="submission" date="2018-06" db="EMBL/GenBank/DDBJ databases">
        <authorList>
            <consortium name="Pathogen Informatics"/>
            <person name="Doyle S."/>
        </authorList>
    </citation>
    <scope>NUCLEOTIDE SEQUENCE [LARGE SCALE GENOMIC DNA]</scope>
    <source>
        <strain evidence="1 2">NCTC8849</strain>
    </source>
</reference>
<evidence type="ECO:0000313" key="2">
    <source>
        <dbReference type="Proteomes" id="UP000254799"/>
    </source>
</evidence>
<name>A0A377WSZ8_KLEPN</name>
<accession>A0A377WSZ8</accession>
<dbReference type="Proteomes" id="UP000254799">
    <property type="component" value="Unassembled WGS sequence"/>
</dbReference>
<evidence type="ECO:0000313" key="1">
    <source>
        <dbReference type="EMBL" id="STT56298.1"/>
    </source>
</evidence>
<dbReference type="AlphaFoldDB" id="A0A377WSZ8"/>
<gene>
    <name evidence="1" type="ORF">NCTC8849_04946</name>
</gene>
<proteinExistence type="predicted"/>
<sequence length="73" mass="8121">MNLVCLFCRTTLRSSGLRVSLARSATRHRAPGCYSQKSRAGSSTGANDARTHRKIAEAFTRFALFRPAPYQFV</sequence>
<organism evidence="1 2">
    <name type="scientific">Klebsiella pneumoniae</name>
    <dbReference type="NCBI Taxonomy" id="573"/>
    <lineage>
        <taxon>Bacteria</taxon>
        <taxon>Pseudomonadati</taxon>
        <taxon>Pseudomonadota</taxon>
        <taxon>Gammaproteobacteria</taxon>
        <taxon>Enterobacterales</taxon>
        <taxon>Enterobacteriaceae</taxon>
        <taxon>Klebsiella/Raoultella group</taxon>
        <taxon>Klebsiella</taxon>
        <taxon>Klebsiella pneumoniae complex</taxon>
    </lineage>
</organism>
<dbReference type="EMBL" id="UGLC01000002">
    <property type="protein sequence ID" value="STT56298.1"/>
    <property type="molecule type" value="Genomic_DNA"/>
</dbReference>
<protein>
    <submittedName>
        <fullName evidence="1">Uncharacterized protein</fullName>
    </submittedName>
</protein>